<feature type="domain" description="ABC3 transporter permease C-terminal" evidence="7">
    <location>
        <begin position="295"/>
        <end position="414"/>
    </location>
</feature>
<keyword evidence="5 6" id="KW-0472">Membrane</keyword>
<feature type="transmembrane region" description="Helical" evidence="6">
    <location>
        <begin position="758"/>
        <end position="781"/>
    </location>
</feature>
<evidence type="ECO:0000256" key="3">
    <source>
        <dbReference type="ARBA" id="ARBA00022692"/>
    </source>
</evidence>
<organism evidence="9 10">
    <name type="scientific">Ohtaekwangia kribbensis</name>
    <dbReference type="NCBI Taxonomy" id="688913"/>
    <lineage>
        <taxon>Bacteria</taxon>
        <taxon>Pseudomonadati</taxon>
        <taxon>Bacteroidota</taxon>
        <taxon>Cytophagia</taxon>
        <taxon>Cytophagales</taxon>
        <taxon>Fulvivirgaceae</taxon>
        <taxon>Ohtaekwangia</taxon>
    </lineage>
</organism>
<feature type="domain" description="MacB-like periplasmic core" evidence="8">
    <location>
        <begin position="21"/>
        <end position="242"/>
    </location>
</feature>
<keyword evidence="2" id="KW-1003">Cell membrane</keyword>
<feature type="transmembrane region" description="Helical" evidence="6">
    <location>
        <begin position="386"/>
        <end position="408"/>
    </location>
</feature>
<dbReference type="PANTHER" id="PTHR30572">
    <property type="entry name" value="MEMBRANE COMPONENT OF TRANSPORTER-RELATED"/>
    <property type="match status" value="1"/>
</dbReference>
<dbReference type="Pfam" id="PF02687">
    <property type="entry name" value="FtsX"/>
    <property type="match status" value="2"/>
</dbReference>
<dbReference type="PANTHER" id="PTHR30572:SF18">
    <property type="entry name" value="ABC-TYPE MACROLIDE FAMILY EXPORT SYSTEM PERMEASE COMPONENT 2"/>
    <property type="match status" value="1"/>
</dbReference>
<keyword evidence="4 6" id="KW-1133">Transmembrane helix</keyword>
<dbReference type="InterPro" id="IPR025857">
    <property type="entry name" value="MacB_PCD"/>
</dbReference>
<keyword evidence="3 6" id="KW-0812">Transmembrane</keyword>
<evidence type="ECO:0000256" key="4">
    <source>
        <dbReference type="ARBA" id="ARBA00022989"/>
    </source>
</evidence>
<evidence type="ECO:0000313" key="9">
    <source>
        <dbReference type="EMBL" id="MFD0999965.1"/>
    </source>
</evidence>
<feature type="transmembrane region" description="Helical" evidence="6">
    <location>
        <begin position="336"/>
        <end position="363"/>
    </location>
</feature>
<evidence type="ECO:0000256" key="1">
    <source>
        <dbReference type="ARBA" id="ARBA00004651"/>
    </source>
</evidence>
<dbReference type="InterPro" id="IPR003838">
    <property type="entry name" value="ABC3_permease_C"/>
</dbReference>
<dbReference type="InterPro" id="IPR050250">
    <property type="entry name" value="Macrolide_Exporter_MacB"/>
</dbReference>
<dbReference type="PROSITE" id="PS51257">
    <property type="entry name" value="PROKAR_LIPOPROTEIN"/>
    <property type="match status" value="1"/>
</dbReference>
<keyword evidence="10" id="KW-1185">Reference proteome</keyword>
<feature type="transmembrane region" description="Helical" evidence="6">
    <location>
        <begin position="20"/>
        <end position="41"/>
    </location>
</feature>
<feature type="transmembrane region" description="Helical" evidence="6">
    <location>
        <begin position="669"/>
        <end position="696"/>
    </location>
</feature>
<sequence>MIKNYLLITYRSMMKNKAFIIINVFGMGIALACCIVSYLAYQYDSDFDTVHKNGEHIYRVSVIRSFENTSTRFGYASLPLGEIMDKTFQDVDHSSLYTDSYSNFKREDDLFASRVSYVEPDFFQMFSFNFIAGSSDAIRDKSNVLISESMAVRLFNSPAEALGKTMTQVYGQELKEVKIAGIFQDPPMNSSFHKQGGLAFMNFENYKDEFPHAPENDWHQLGTLFIQINHTDRKDIVYKQLQPYIKNNNEVQENFQLAEFALDPFLSMAHHDRDEDVRSQTWGAPPVAAIIGSVIMSGLILLIACFNLTNTAIAISSRRLKEIGIRKVMGSVRIQLIIQFIGETTCACLLALIVGVALTNFLVEGWNLMTGNNIHLEVNYFDQPSILFFIIALLIITGIIAGSYPAFYISKFQPVSILKGKLKFGGTNYFTRILLCLQFAISLISIVSAFAFLQNARYQREYDLGFDIRGSLIAPVNNRSEFDTYRNALQNNPEILSIAGAKSSIGSFRMHEAVEHEMKKAEVDIVEAGDDYLKTFNLQLTQGRDFISNSETDMKESVIITENMATLFGLTQPLGKEIVWRDSIRLFVIGVVKDIYTQGLWRDRDALMMRYIPADQYSNIIVNAKAENIASVQDYMQKEWYKIFPNRLYPGRMLSSDLQTVTNLNMSVVYGYTFLGTLALLLSVTGLFSLVSLNIVKRMKEIGVRKILGASVFNISRIINAEFIIILLVASALGAWAGYTWSNTIMSNMWRYYKGVDIYAAAMAVGLLLTICGLTIGYKIYTIATMDPVKTLRDE</sequence>
<evidence type="ECO:0000259" key="7">
    <source>
        <dbReference type="Pfam" id="PF02687"/>
    </source>
</evidence>
<evidence type="ECO:0000259" key="8">
    <source>
        <dbReference type="Pfam" id="PF12704"/>
    </source>
</evidence>
<evidence type="ECO:0000256" key="5">
    <source>
        <dbReference type="ARBA" id="ARBA00023136"/>
    </source>
</evidence>
<feature type="domain" description="ABC3 transporter permease C-terminal" evidence="7">
    <location>
        <begin position="674"/>
        <end position="788"/>
    </location>
</feature>
<feature type="domain" description="MacB-like periplasmic core" evidence="8">
    <location>
        <begin position="440"/>
        <end position="637"/>
    </location>
</feature>
<feature type="transmembrane region" description="Helical" evidence="6">
    <location>
        <begin position="717"/>
        <end position="738"/>
    </location>
</feature>
<evidence type="ECO:0000256" key="2">
    <source>
        <dbReference type="ARBA" id="ARBA00022475"/>
    </source>
</evidence>
<evidence type="ECO:0000256" key="6">
    <source>
        <dbReference type="SAM" id="Phobius"/>
    </source>
</evidence>
<comment type="subcellular location">
    <subcellularLocation>
        <location evidence="1">Cell membrane</location>
        <topology evidence="1">Multi-pass membrane protein</topology>
    </subcellularLocation>
</comment>
<proteinExistence type="predicted"/>
<name>A0ABW3K1U1_9BACT</name>
<dbReference type="Pfam" id="PF12704">
    <property type="entry name" value="MacB_PCD"/>
    <property type="match status" value="2"/>
</dbReference>
<feature type="transmembrane region" description="Helical" evidence="6">
    <location>
        <begin position="429"/>
        <end position="453"/>
    </location>
</feature>
<dbReference type="Proteomes" id="UP001597112">
    <property type="component" value="Unassembled WGS sequence"/>
</dbReference>
<comment type="caution">
    <text evidence="9">The sequence shown here is derived from an EMBL/GenBank/DDBJ whole genome shotgun (WGS) entry which is preliminary data.</text>
</comment>
<protein>
    <submittedName>
        <fullName evidence="9">ABC transporter permease</fullName>
    </submittedName>
</protein>
<dbReference type="RefSeq" id="WP_377579149.1">
    <property type="nucleotide sequence ID" value="NZ_JBHTKA010000003.1"/>
</dbReference>
<evidence type="ECO:0000313" key="10">
    <source>
        <dbReference type="Proteomes" id="UP001597112"/>
    </source>
</evidence>
<reference evidence="10" key="1">
    <citation type="journal article" date="2019" name="Int. J. Syst. Evol. Microbiol.">
        <title>The Global Catalogue of Microorganisms (GCM) 10K type strain sequencing project: providing services to taxonomists for standard genome sequencing and annotation.</title>
        <authorList>
            <consortium name="The Broad Institute Genomics Platform"/>
            <consortium name="The Broad Institute Genome Sequencing Center for Infectious Disease"/>
            <person name="Wu L."/>
            <person name="Ma J."/>
        </authorList>
    </citation>
    <scope>NUCLEOTIDE SEQUENCE [LARGE SCALE GENOMIC DNA]</scope>
    <source>
        <strain evidence="10">CCUG 58938</strain>
    </source>
</reference>
<feature type="transmembrane region" description="Helical" evidence="6">
    <location>
        <begin position="287"/>
        <end position="315"/>
    </location>
</feature>
<accession>A0ABW3K1U1</accession>
<gene>
    <name evidence="9" type="ORF">ACFQ21_11650</name>
</gene>
<dbReference type="EMBL" id="JBHTKA010000003">
    <property type="protein sequence ID" value="MFD0999965.1"/>
    <property type="molecule type" value="Genomic_DNA"/>
</dbReference>